<dbReference type="OrthoDB" id="9792173at2"/>
<keyword evidence="3" id="KW-1185">Reference proteome</keyword>
<protein>
    <submittedName>
        <fullName evidence="2">Glyoxalase/Bleomycin resistance protein/Dioxygenase superfamily protein</fullName>
    </submittedName>
</protein>
<dbReference type="Pfam" id="PF13669">
    <property type="entry name" value="Glyoxalase_4"/>
    <property type="match status" value="1"/>
</dbReference>
<dbReference type="RefSeq" id="WP_093313423.1">
    <property type="nucleotide sequence ID" value="NZ_FOZG01000001.1"/>
</dbReference>
<organism evidence="2 3">
    <name type="scientific">Sphingomonas jatrophae</name>
    <dbReference type="NCBI Taxonomy" id="1166337"/>
    <lineage>
        <taxon>Bacteria</taxon>
        <taxon>Pseudomonadati</taxon>
        <taxon>Pseudomonadota</taxon>
        <taxon>Alphaproteobacteria</taxon>
        <taxon>Sphingomonadales</taxon>
        <taxon>Sphingomonadaceae</taxon>
        <taxon>Sphingomonas</taxon>
    </lineage>
</organism>
<dbReference type="InterPro" id="IPR037523">
    <property type="entry name" value="VOC_core"/>
</dbReference>
<proteinExistence type="predicted"/>
<dbReference type="InterPro" id="IPR029068">
    <property type="entry name" value="Glyas_Bleomycin-R_OHBP_Dase"/>
</dbReference>
<dbReference type="EMBL" id="FOZG01000001">
    <property type="protein sequence ID" value="SFR91455.1"/>
    <property type="molecule type" value="Genomic_DNA"/>
</dbReference>
<reference evidence="2 3" key="1">
    <citation type="submission" date="2016-10" db="EMBL/GenBank/DDBJ databases">
        <authorList>
            <person name="de Groot N.N."/>
        </authorList>
    </citation>
    <scope>NUCLEOTIDE SEQUENCE [LARGE SCALE GENOMIC DNA]</scope>
    <source>
        <strain evidence="2 3">S5-249</strain>
    </source>
</reference>
<dbReference type="PROSITE" id="PS51819">
    <property type="entry name" value="VOC"/>
    <property type="match status" value="1"/>
</dbReference>
<dbReference type="SUPFAM" id="SSF54593">
    <property type="entry name" value="Glyoxalase/Bleomycin resistance protein/Dihydroxybiphenyl dioxygenase"/>
    <property type="match status" value="1"/>
</dbReference>
<dbReference type="GO" id="GO:0051213">
    <property type="term" value="F:dioxygenase activity"/>
    <property type="evidence" value="ECO:0007669"/>
    <property type="project" value="UniProtKB-KW"/>
</dbReference>
<feature type="domain" description="VOC" evidence="1">
    <location>
        <begin position="4"/>
        <end position="135"/>
    </location>
</feature>
<dbReference type="STRING" id="1166337.SAMN05192580_1814"/>
<dbReference type="AlphaFoldDB" id="A0A1I6KJN6"/>
<dbReference type="Proteomes" id="UP000198824">
    <property type="component" value="Unassembled WGS sequence"/>
</dbReference>
<sequence>MFGPIDQIGHVVEDLDAAVAARLALGIGPWTVFRGTTLHGRHRGEETIVTIDVALGYQGSVQVELIQEMTGTPSPYAGARGPHHLAWLVDDLDAAVAQASARGLVPVFEAGNAAVRVAYLEHPADPGSYYELIEGEGMRAMVDAGIVAAATWDGSDPIHEIDMRGPAA</sequence>
<keyword evidence="2" id="KW-0223">Dioxygenase</keyword>
<dbReference type="Gene3D" id="3.10.180.10">
    <property type="entry name" value="2,3-Dihydroxybiphenyl 1,2-Dioxygenase, domain 1"/>
    <property type="match status" value="1"/>
</dbReference>
<evidence type="ECO:0000259" key="1">
    <source>
        <dbReference type="PROSITE" id="PS51819"/>
    </source>
</evidence>
<name>A0A1I6KJN6_9SPHN</name>
<keyword evidence="2" id="KW-0560">Oxidoreductase</keyword>
<evidence type="ECO:0000313" key="2">
    <source>
        <dbReference type="EMBL" id="SFR91455.1"/>
    </source>
</evidence>
<gene>
    <name evidence="2" type="ORF">SAMN05192580_1814</name>
</gene>
<evidence type="ECO:0000313" key="3">
    <source>
        <dbReference type="Proteomes" id="UP000198824"/>
    </source>
</evidence>
<accession>A0A1I6KJN6</accession>